<organism evidence="1 2">
    <name type="scientific">Panicum virgatum</name>
    <name type="common">Blackwell switchgrass</name>
    <dbReference type="NCBI Taxonomy" id="38727"/>
    <lineage>
        <taxon>Eukaryota</taxon>
        <taxon>Viridiplantae</taxon>
        <taxon>Streptophyta</taxon>
        <taxon>Embryophyta</taxon>
        <taxon>Tracheophyta</taxon>
        <taxon>Spermatophyta</taxon>
        <taxon>Magnoliopsida</taxon>
        <taxon>Liliopsida</taxon>
        <taxon>Poales</taxon>
        <taxon>Poaceae</taxon>
        <taxon>PACMAD clade</taxon>
        <taxon>Panicoideae</taxon>
        <taxon>Panicodae</taxon>
        <taxon>Paniceae</taxon>
        <taxon>Panicinae</taxon>
        <taxon>Panicum</taxon>
        <taxon>Panicum sect. Hiantes</taxon>
    </lineage>
</organism>
<dbReference type="Proteomes" id="UP000823388">
    <property type="component" value="Chromosome 3K"/>
</dbReference>
<evidence type="ECO:0000313" key="2">
    <source>
        <dbReference type="Proteomes" id="UP000823388"/>
    </source>
</evidence>
<dbReference type="AlphaFoldDB" id="A0A8T0V6T9"/>
<proteinExistence type="predicted"/>
<accession>A0A8T0V6T9</accession>
<protein>
    <submittedName>
        <fullName evidence="1">Uncharacterized protein</fullName>
    </submittedName>
</protein>
<name>A0A8T0V6T9_PANVG</name>
<dbReference type="EMBL" id="CM029041">
    <property type="protein sequence ID" value="KAG2627769.1"/>
    <property type="molecule type" value="Genomic_DNA"/>
</dbReference>
<reference evidence="1" key="1">
    <citation type="submission" date="2020-05" db="EMBL/GenBank/DDBJ databases">
        <title>WGS assembly of Panicum virgatum.</title>
        <authorList>
            <person name="Lovell J.T."/>
            <person name="Jenkins J."/>
            <person name="Shu S."/>
            <person name="Juenger T.E."/>
            <person name="Schmutz J."/>
        </authorList>
    </citation>
    <scope>NUCLEOTIDE SEQUENCE</scope>
    <source>
        <strain evidence="1">AP13</strain>
    </source>
</reference>
<evidence type="ECO:0000313" key="1">
    <source>
        <dbReference type="EMBL" id="KAG2627769.1"/>
    </source>
</evidence>
<comment type="caution">
    <text evidence="1">The sequence shown here is derived from an EMBL/GenBank/DDBJ whole genome shotgun (WGS) entry which is preliminary data.</text>
</comment>
<sequence>MLKISAWCYHCKGHWLGPSLQRGGGTAFTGTAAQPAISFKCCMPGCLRHVHILIYRWDEGHAYLE</sequence>
<keyword evidence="2" id="KW-1185">Reference proteome</keyword>
<gene>
    <name evidence="1" type="ORF">PVAP13_3KG262885</name>
</gene>